<dbReference type="PANTHER" id="PTHR30408:SF12">
    <property type="entry name" value="TYPE I RESTRICTION ENZYME MJAVIII SPECIFICITY SUBUNIT"/>
    <property type="match status" value="1"/>
</dbReference>
<accession>A0ABP9RUC5</accession>
<dbReference type="InterPro" id="IPR000055">
    <property type="entry name" value="Restrct_endonuc_typeI_TRD"/>
</dbReference>
<evidence type="ECO:0000313" key="6">
    <source>
        <dbReference type="Proteomes" id="UP001501600"/>
    </source>
</evidence>
<evidence type="ECO:0000256" key="2">
    <source>
        <dbReference type="ARBA" id="ARBA00022747"/>
    </source>
</evidence>
<dbReference type="Pfam" id="PF01420">
    <property type="entry name" value="Methylase_S"/>
    <property type="match status" value="1"/>
</dbReference>
<proteinExistence type="inferred from homology"/>
<dbReference type="CDD" id="cd16961">
    <property type="entry name" value="RMtype1_S_TRD-CR_like"/>
    <property type="match status" value="1"/>
</dbReference>
<evidence type="ECO:0000259" key="4">
    <source>
        <dbReference type="Pfam" id="PF01420"/>
    </source>
</evidence>
<dbReference type="PANTHER" id="PTHR30408">
    <property type="entry name" value="TYPE-1 RESTRICTION ENZYME ECOKI SPECIFICITY PROTEIN"/>
    <property type="match status" value="1"/>
</dbReference>
<dbReference type="SUPFAM" id="SSF116734">
    <property type="entry name" value="DNA methylase specificity domain"/>
    <property type="match status" value="1"/>
</dbReference>
<organism evidence="5 6">
    <name type="scientific">Ferrimonas gelatinilytica</name>
    <dbReference type="NCBI Taxonomy" id="1255257"/>
    <lineage>
        <taxon>Bacteria</taxon>
        <taxon>Pseudomonadati</taxon>
        <taxon>Pseudomonadota</taxon>
        <taxon>Gammaproteobacteria</taxon>
        <taxon>Alteromonadales</taxon>
        <taxon>Ferrimonadaceae</taxon>
        <taxon>Ferrimonas</taxon>
    </lineage>
</organism>
<dbReference type="InterPro" id="IPR052021">
    <property type="entry name" value="Type-I_RS_S_subunit"/>
</dbReference>
<comment type="caution">
    <text evidence="5">The sequence shown here is derived from an EMBL/GenBank/DDBJ whole genome shotgun (WGS) entry which is preliminary data.</text>
</comment>
<feature type="domain" description="Type I restriction modification DNA specificity" evidence="4">
    <location>
        <begin position="68"/>
        <end position="174"/>
    </location>
</feature>
<comment type="similarity">
    <text evidence="1">Belongs to the type-I restriction system S methylase family.</text>
</comment>
<keyword evidence="6" id="KW-1185">Reference proteome</keyword>
<gene>
    <name evidence="5" type="ORF">GCM10025772_04180</name>
</gene>
<evidence type="ECO:0000256" key="1">
    <source>
        <dbReference type="ARBA" id="ARBA00010923"/>
    </source>
</evidence>
<dbReference type="Gene3D" id="3.90.220.20">
    <property type="entry name" value="DNA methylase specificity domains"/>
    <property type="match status" value="1"/>
</dbReference>
<reference evidence="6" key="1">
    <citation type="journal article" date="2019" name="Int. J. Syst. Evol. Microbiol.">
        <title>The Global Catalogue of Microorganisms (GCM) 10K type strain sequencing project: providing services to taxonomists for standard genome sequencing and annotation.</title>
        <authorList>
            <consortium name="The Broad Institute Genomics Platform"/>
            <consortium name="The Broad Institute Genome Sequencing Center for Infectious Disease"/>
            <person name="Wu L."/>
            <person name="Ma J."/>
        </authorList>
    </citation>
    <scope>NUCLEOTIDE SEQUENCE [LARGE SCALE GENOMIC DNA]</scope>
    <source>
        <strain evidence="6">JCM 18720</strain>
    </source>
</reference>
<dbReference type="EMBL" id="BAABLF010000004">
    <property type="protein sequence ID" value="GAA5187136.1"/>
    <property type="molecule type" value="Genomic_DNA"/>
</dbReference>
<evidence type="ECO:0000313" key="5">
    <source>
        <dbReference type="EMBL" id="GAA5187136.1"/>
    </source>
</evidence>
<dbReference type="InterPro" id="IPR044946">
    <property type="entry name" value="Restrct_endonuc_typeI_TRD_sf"/>
</dbReference>
<name>A0ABP9RUC5_9GAMM</name>
<keyword evidence="2" id="KW-0680">Restriction system</keyword>
<sequence>MAMKATLEQIAEVRASHPFRGAIKEVSLGNGYVIQTRDQDSDGQVAWNSLVCTEVSGRKEPDWLRDGNVIFSARGSRNLASVITDIAKPTVCSPHFFVMEVLDSSQVLPSFLAWQLNQPKLQKYFHQCAEGSAQVSIRKTELEKAPLTIPPLAQQRMVMELVERALKEKQIHQRLIELRQQEIEAVARELLK</sequence>
<dbReference type="Proteomes" id="UP001501600">
    <property type="component" value="Unassembled WGS sequence"/>
</dbReference>
<protein>
    <recommendedName>
        <fullName evidence="4">Type I restriction modification DNA specificity domain-containing protein</fullName>
    </recommendedName>
</protein>
<keyword evidence="3" id="KW-0238">DNA-binding</keyword>
<evidence type="ECO:0000256" key="3">
    <source>
        <dbReference type="ARBA" id="ARBA00023125"/>
    </source>
</evidence>